<accession>A0A934QPA7</accession>
<dbReference type="AlphaFoldDB" id="A0A934QPA7"/>
<dbReference type="PROSITE" id="PS51819">
    <property type="entry name" value="VOC"/>
    <property type="match status" value="1"/>
</dbReference>
<dbReference type="RefSeq" id="WP_200316546.1">
    <property type="nucleotide sequence ID" value="NZ_JAENJH010000002.1"/>
</dbReference>
<dbReference type="InterPro" id="IPR037523">
    <property type="entry name" value="VOC_core"/>
</dbReference>
<protein>
    <submittedName>
        <fullName evidence="2">VOC family protein</fullName>
    </submittedName>
</protein>
<evidence type="ECO:0000313" key="3">
    <source>
        <dbReference type="Proteomes" id="UP000635245"/>
    </source>
</evidence>
<proteinExistence type="predicted"/>
<dbReference type="CDD" id="cd06587">
    <property type="entry name" value="VOC"/>
    <property type="match status" value="1"/>
</dbReference>
<reference evidence="2" key="1">
    <citation type="submission" date="2020-12" db="EMBL/GenBank/DDBJ databases">
        <title>Prauserella sp. ASG 168, a novel actinomycete isolated from cave rock.</title>
        <authorList>
            <person name="Suriyachadkun C."/>
        </authorList>
    </citation>
    <scope>NUCLEOTIDE SEQUENCE</scope>
    <source>
        <strain evidence="2">ASG 168</strain>
    </source>
</reference>
<sequence>MDRRIQIAVDCADPGRLARFWAQALGYEVETAPEGFASWHEFSLEYGAPGEGWSAVVDPAGVGPRVLFHSVPEVKTGKNRWHLDVRIGRANVDAEVVRLGALGASHLRTVADESDYYAVLRDPEGNEFCVC</sequence>
<dbReference type="Pfam" id="PF18029">
    <property type="entry name" value="Glyoxalase_6"/>
    <property type="match status" value="1"/>
</dbReference>
<dbReference type="EMBL" id="JAENJH010000002">
    <property type="protein sequence ID" value="MBK1784281.1"/>
    <property type="molecule type" value="Genomic_DNA"/>
</dbReference>
<dbReference type="Proteomes" id="UP000635245">
    <property type="component" value="Unassembled WGS sequence"/>
</dbReference>
<name>A0A934QPA7_9PSEU</name>
<gene>
    <name evidence="2" type="ORF">JHE00_08055</name>
</gene>
<keyword evidence="3" id="KW-1185">Reference proteome</keyword>
<dbReference type="PANTHER" id="PTHR35908">
    <property type="entry name" value="HYPOTHETICAL FUSION PROTEIN"/>
    <property type="match status" value="1"/>
</dbReference>
<organism evidence="2 3">
    <name type="scientific">Prauserella cavernicola</name>
    <dbReference type="NCBI Taxonomy" id="2800127"/>
    <lineage>
        <taxon>Bacteria</taxon>
        <taxon>Bacillati</taxon>
        <taxon>Actinomycetota</taxon>
        <taxon>Actinomycetes</taxon>
        <taxon>Pseudonocardiales</taxon>
        <taxon>Pseudonocardiaceae</taxon>
        <taxon>Prauserella</taxon>
    </lineage>
</organism>
<evidence type="ECO:0000259" key="1">
    <source>
        <dbReference type="PROSITE" id="PS51819"/>
    </source>
</evidence>
<feature type="domain" description="VOC" evidence="1">
    <location>
        <begin position="3"/>
        <end position="131"/>
    </location>
</feature>
<dbReference type="SUPFAM" id="SSF54593">
    <property type="entry name" value="Glyoxalase/Bleomycin resistance protein/Dihydroxybiphenyl dioxygenase"/>
    <property type="match status" value="1"/>
</dbReference>
<dbReference type="Gene3D" id="3.10.180.10">
    <property type="entry name" value="2,3-Dihydroxybiphenyl 1,2-Dioxygenase, domain 1"/>
    <property type="match status" value="1"/>
</dbReference>
<dbReference type="PANTHER" id="PTHR35908:SF1">
    <property type="entry name" value="CONSERVED PROTEIN"/>
    <property type="match status" value="1"/>
</dbReference>
<dbReference type="InterPro" id="IPR041581">
    <property type="entry name" value="Glyoxalase_6"/>
</dbReference>
<dbReference type="InterPro" id="IPR029068">
    <property type="entry name" value="Glyas_Bleomycin-R_OHBP_Dase"/>
</dbReference>
<evidence type="ECO:0000313" key="2">
    <source>
        <dbReference type="EMBL" id="MBK1784281.1"/>
    </source>
</evidence>
<comment type="caution">
    <text evidence="2">The sequence shown here is derived from an EMBL/GenBank/DDBJ whole genome shotgun (WGS) entry which is preliminary data.</text>
</comment>